<dbReference type="CDD" id="cd00093">
    <property type="entry name" value="HTH_XRE"/>
    <property type="match status" value="1"/>
</dbReference>
<sequence>MGIAQSTYTRFEQNEADDAITLATLRKAAGALDCTLVYALVPNRPLEDTVRERARQVADRRLGRVHHTMRLEDQAMTPDDLALERERLVDDILRNDMRRLWDDA</sequence>
<keyword evidence="3" id="KW-1185">Reference proteome</keyword>
<feature type="domain" description="HTH cro/C1-type" evidence="1">
    <location>
        <begin position="1"/>
        <end position="39"/>
    </location>
</feature>
<organism evidence="2 3">
    <name type="scientific">Brevundimonas abyssalis TAR-001</name>
    <dbReference type="NCBI Taxonomy" id="1391729"/>
    <lineage>
        <taxon>Bacteria</taxon>
        <taxon>Pseudomonadati</taxon>
        <taxon>Pseudomonadota</taxon>
        <taxon>Alphaproteobacteria</taxon>
        <taxon>Caulobacterales</taxon>
        <taxon>Caulobacteraceae</taxon>
        <taxon>Brevundimonas</taxon>
    </lineage>
</organism>
<name>A0A8E0TRJ1_9CAUL</name>
<gene>
    <name evidence="2" type="ORF">MBEBAB_1600</name>
</gene>
<dbReference type="GO" id="GO:0003677">
    <property type="term" value="F:DNA binding"/>
    <property type="evidence" value="ECO:0007669"/>
    <property type="project" value="UniProtKB-KW"/>
</dbReference>
<reference evidence="3" key="1">
    <citation type="journal article" date="2013" name="Genome Announc.">
        <title>Draft Genome Sequence of the Dimorphic Prosthecate Bacterium Brevundimonas abyssalis TAR-001T.</title>
        <authorList>
            <person name="Tsubouchi T."/>
            <person name="Nishi S."/>
            <person name="Usui K."/>
            <person name="Shimane Y."/>
            <person name="Takaki Y."/>
            <person name="Maruyama T."/>
            <person name="Hatada Y."/>
        </authorList>
    </citation>
    <scope>NUCLEOTIDE SEQUENCE [LARGE SCALE GENOMIC DNA]</scope>
    <source>
        <strain evidence="3">TAR-001</strain>
    </source>
</reference>
<evidence type="ECO:0000259" key="1">
    <source>
        <dbReference type="PROSITE" id="PS50943"/>
    </source>
</evidence>
<comment type="caution">
    <text evidence="2">The sequence shown here is derived from an EMBL/GenBank/DDBJ whole genome shotgun (WGS) entry which is preliminary data.</text>
</comment>
<dbReference type="PROSITE" id="PS50943">
    <property type="entry name" value="HTH_CROC1"/>
    <property type="match status" value="1"/>
</dbReference>
<dbReference type="Proteomes" id="UP000016569">
    <property type="component" value="Unassembled WGS sequence"/>
</dbReference>
<keyword evidence="2" id="KW-0238">DNA-binding</keyword>
<accession>A0A8E0TRJ1</accession>
<protein>
    <submittedName>
        <fullName evidence="2">DNA-binding protein</fullName>
    </submittedName>
</protein>
<dbReference type="AlphaFoldDB" id="A0A8E0TRJ1"/>
<evidence type="ECO:0000313" key="3">
    <source>
        <dbReference type="Proteomes" id="UP000016569"/>
    </source>
</evidence>
<dbReference type="EMBL" id="BATC01000024">
    <property type="protein sequence ID" value="GAD59350.1"/>
    <property type="molecule type" value="Genomic_DNA"/>
</dbReference>
<dbReference type="InterPro" id="IPR001387">
    <property type="entry name" value="Cro/C1-type_HTH"/>
</dbReference>
<proteinExistence type="predicted"/>
<evidence type="ECO:0000313" key="2">
    <source>
        <dbReference type="EMBL" id="GAD59350.1"/>
    </source>
</evidence>